<feature type="transmembrane region" description="Helical" evidence="6">
    <location>
        <begin position="146"/>
        <end position="171"/>
    </location>
</feature>
<evidence type="ECO:0000313" key="8">
    <source>
        <dbReference type="Proteomes" id="UP000279372"/>
    </source>
</evidence>
<reference evidence="7 8" key="1">
    <citation type="submission" date="2018-08" db="EMBL/GenBank/DDBJ databases">
        <title>Recombination of ecologically and evolutionarily significant loci maintains genetic cohesion in the Pseudomonas syringae species complex.</title>
        <authorList>
            <person name="Dillon M."/>
            <person name="Thakur S."/>
            <person name="Almeida R.N.D."/>
            <person name="Weir B.S."/>
            <person name="Guttman D.S."/>
        </authorList>
    </citation>
    <scope>NUCLEOTIDE SEQUENCE [LARGE SCALE GENOMIC DNA]</scope>
    <source>
        <strain evidence="7 8">ICMP 8902</strain>
    </source>
</reference>
<feature type="transmembrane region" description="Helical" evidence="6">
    <location>
        <begin position="79"/>
        <end position="96"/>
    </location>
</feature>
<evidence type="ECO:0000256" key="6">
    <source>
        <dbReference type="SAM" id="Phobius"/>
    </source>
</evidence>
<dbReference type="GO" id="GO:0033228">
    <property type="term" value="P:cysteine export across plasma membrane"/>
    <property type="evidence" value="ECO:0007669"/>
    <property type="project" value="TreeGrafter"/>
</dbReference>
<dbReference type="Proteomes" id="UP000279372">
    <property type="component" value="Unassembled WGS sequence"/>
</dbReference>
<gene>
    <name evidence="7" type="ORF">ALQ33_01895</name>
</gene>
<dbReference type="GO" id="GO:0015171">
    <property type="term" value="F:amino acid transmembrane transporter activity"/>
    <property type="evidence" value="ECO:0007669"/>
    <property type="project" value="TreeGrafter"/>
</dbReference>
<evidence type="ECO:0000256" key="5">
    <source>
        <dbReference type="ARBA" id="ARBA00023136"/>
    </source>
</evidence>
<organism evidence="7 8">
    <name type="scientific">Pseudomonas syringae pv. philadelphi</name>
    <dbReference type="NCBI Taxonomy" id="251706"/>
    <lineage>
        <taxon>Bacteria</taxon>
        <taxon>Pseudomonadati</taxon>
        <taxon>Pseudomonadota</taxon>
        <taxon>Gammaproteobacteria</taxon>
        <taxon>Pseudomonadales</taxon>
        <taxon>Pseudomonadaceae</taxon>
        <taxon>Pseudomonas</taxon>
    </lineage>
</organism>
<protein>
    <submittedName>
        <fullName evidence="7">Putative amino acid efflux protein</fullName>
    </submittedName>
</protein>
<dbReference type="EMBL" id="RBQB01000053">
    <property type="protein sequence ID" value="RMO95762.1"/>
    <property type="molecule type" value="Genomic_DNA"/>
</dbReference>
<keyword evidence="3 6" id="KW-0812">Transmembrane</keyword>
<dbReference type="GO" id="GO:0005886">
    <property type="term" value="C:plasma membrane"/>
    <property type="evidence" value="ECO:0007669"/>
    <property type="project" value="UniProtKB-SubCell"/>
</dbReference>
<evidence type="ECO:0000256" key="4">
    <source>
        <dbReference type="ARBA" id="ARBA00022989"/>
    </source>
</evidence>
<keyword evidence="4 6" id="KW-1133">Transmembrane helix</keyword>
<proteinExistence type="predicted"/>
<comment type="subcellular location">
    <subcellularLocation>
        <location evidence="1">Cell membrane</location>
        <topology evidence="1">Multi-pass membrane protein</topology>
    </subcellularLocation>
</comment>
<evidence type="ECO:0000313" key="7">
    <source>
        <dbReference type="EMBL" id="RMO95762.1"/>
    </source>
</evidence>
<evidence type="ECO:0000256" key="2">
    <source>
        <dbReference type="ARBA" id="ARBA00022475"/>
    </source>
</evidence>
<dbReference type="AlphaFoldDB" id="A0A3M3ZM43"/>
<feature type="transmembrane region" description="Helical" evidence="6">
    <location>
        <begin position="183"/>
        <end position="201"/>
    </location>
</feature>
<dbReference type="PANTHER" id="PTHR30086">
    <property type="entry name" value="ARGININE EXPORTER PROTEIN ARGO"/>
    <property type="match status" value="1"/>
</dbReference>
<dbReference type="InterPro" id="IPR001123">
    <property type="entry name" value="LeuE-type"/>
</dbReference>
<keyword evidence="2" id="KW-1003">Cell membrane</keyword>
<evidence type="ECO:0000256" key="1">
    <source>
        <dbReference type="ARBA" id="ARBA00004651"/>
    </source>
</evidence>
<sequence>MMAIETQMSVVISMTAFALAACVTPGASNIVALGYGSQFGVTRSQRHALGSAVGFTLIMILTGFGLHEVLDRWPGPTDFIRWGGTVFLLYLAWRLAADNGELSSDKPANQPAFWRAATIQWLNPKGWMVAAAGIGAFAADGEATTVWVFCLICLIVSYLSVVSWLFAGAYLRRFLTSAQRIRRFNRIMAAILACSAVSLLFT</sequence>
<comment type="caution">
    <text evidence="7">The sequence shown here is derived from an EMBL/GenBank/DDBJ whole genome shotgun (WGS) entry which is preliminary data.</text>
</comment>
<accession>A0A3M3ZM43</accession>
<keyword evidence="5 6" id="KW-0472">Membrane</keyword>
<evidence type="ECO:0000256" key="3">
    <source>
        <dbReference type="ARBA" id="ARBA00022692"/>
    </source>
</evidence>
<dbReference type="PANTHER" id="PTHR30086:SF20">
    <property type="entry name" value="ARGININE EXPORTER PROTEIN ARGO-RELATED"/>
    <property type="match status" value="1"/>
</dbReference>
<feature type="transmembrane region" description="Helical" evidence="6">
    <location>
        <begin position="48"/>
        <end position="67"/>
    </location>
</feature>
<dbReference type="Pfam" id="PF01810">
    <property type="entry name" value="LysE"/>
    <property type="match status" value="1"/>
</dbReference>
<name>A0A3M3ZM43_9PSED</name>